<reference evidence="1" key="1">
    <citation type="submission" date="2021-01" db="EMBL/GenBank/DDBJ databases">
        <title>Lacisediminihabitans sp. nov. strain G11-30, isolated from Antarctic Soil.</title>
        <authorList>
            <person name="Li J."/>
        </authorList>
    </citation>
    <scope>NUCLEOTIDE SEQUENCE</scope>
    <source>
        <strain evidence="1">G11-30</strain>
    </source>
</reference>
<dbReference type="Pfam" id="PF09661">
    <property type="entry name" value="DUF2398"/>
    <property type="match status" value="1"/>
</dbReference>
<comment type="caution">
    <text evidence="1">The sequence shown here is derived from an EMBL/GenBank/DDBJ whole genome shotgun (WGS) entry which is preliminary data.</text>
</comment>
<dbReference type="InterPro" id="IPR013494">
    <property type="entry name" value="CHP02678"/>
</dbReference>
<evidence type="ECO:0000313" key="1">
    <source>
        <dbReference type="EMBL" id="MBK4347668.1"/>
    </source>
</evidence>
<gene>
    <name evidence="1" type="ORF">IV501_08490</name>
</gene>
<dbReference type="EMBL" id="JAEPES010000003">
    <property type="protein sequence ID" value="MBK4347668.1"/>
    <property type="molecule type" value="Genomic_DNA"/>
</dbReference>
<name>A0A934SLC0_9MICO</name>
<sequence>MTEATIHPEAREAARALERHTFLNPSLHPDEFLMARRHSTDLKRLFGELLGYRVVIEPTFARLLKPQLPDTSPARSMKTASGNPVTARVYQYVSLVGAALLAPGAADQLLISDLVAQVRSDAATAGIVTGETITERRDFVTAVTILVRWGVITETDGTAAAWAADQAEALLTVDRAALAYLIVNQPGMEMALTPARSLARRLVEDTVMNRPDLTDDEQRIWSKDRATVEQRIDEMFGLQVEARREGALAWDDDDDATDEPFPGMGAARQVSLMFIGEVAAARRPGENGTVVLTRDDAAEIIGVILTENLGHLRGDYETSGANSERRVLDEVLAVLTAVGLASSADGNVTIHPAAARYRTSVMRRPKKSALPDGTVTLFDDLEAGS</sequence>
<organism evidence="1 2">
    <name type="scientific">Lacisediminihabitans changchengi</name>
    <dbReference type="NCBI Taxonomy" id="2787634"/>
    <lineage>
        <taxon>Bacteria</taxon>
        <taxon>Bacillati</taxon>
        <taxon>Actinomycetota</taxon>
        <taxon>Actinomycetes</taxon>
        <taxon>Micrococcales</taxon>
        <taxon>Microbacteriaceae</taxon>
        <taxon>Lacisediminihabitans</taxon>
    </lineage>
</organism>
<dbReference type="RefSeq" id="WP_200556230.1">
    <property type="nucleotide sequence ID" value="NZ_JAEPES010000003.1"/>
</dbReference>
<evidence type="ECO:0000313" key="2">
    <source>
        <dbReference type="Proteomes" id="UP000636458"/>
    </source>
</evidence>
<accession>A0A934SLC0</accession>
<protein>
    <submittedName>
        <fullName evidence="1">DUF2398 family protein</fullName>
    </submittedName>
</protein>
<dbReference type="Proteomes" id="UP000636458">
    <property type="component" value="Unassembled WGS sequence"/>
</dbReference>
<keyword evidence="2" id="KW-1185">Reference proteome</keyword>
<dbReference type="AlphaFoldDB" id="A0A934SLC0"/>
<proteinExistence type="predicted"/>